<sequence length="114" mass="12527">MLKREWRGSGAFPESRNVSFDVLKSTVEGIYGCQGSSGTFESCHLRIRRPGVRIPSGTPPQQSPRHAWVFRSCDPRRAAALAPHPTIPTCNFRLNPVASFGWATSARNKSASNT</sequence>
<proteinExistence type="predicted"/>
<gene>
    <name evidence="1" type="ORF">GCM10008959_13190</name>
</gene>
<name>A0ABQ2RRM3_9DEIO</name>
<accession>A0ABQ2RRM3</accession>
<comment type="caution">
    <text evidence="1">The sequence shown here is derived from an EMBL/GenBank/DDBJ whole genome shotgun (WGS) entry which is preliminary data.</text>
</comment>
<dbReference type="EMBL" id="BMQM01000006">
    <property type="protein sequence ID" value="GGR53095.1"/>
    <property type="molecule type" value="Genomic_DNA"/>
</dbReference>
<protein>
    <submittedName>
        <fullName evidence="1">Uncharacterized protein</fullName>
    </submittedName>
</protein>
<dbReference type="Proteomes" id="UP000634308">
    <property type="component" value="Unassembled WGS sequence"/>
</dbReference>
<evidence type="ECO:0000313" key="1">
    <source>
        <dbReference type="EMBL" id="GGR53095.1"/>
    </source>
</evidence>
<keyword evidence="2" id="KW-1185">Reference proteome</keyword>
<evidence type="ECO:0000313" key="2">
    <source>
        <dbReference type="Proteomes" id="UP000634308"/>
    </source>
</evidence>
<reference evidence="2" key="1">
    <citation type="journal article" date="2019" name="Int. J. Syst. Evol. Microbiol.">
        <title>The Global Catalogue of Microorganisms (GCM) 10K type strain sequencing project: providing services to taxonomists for standard genome sequencing and annotation.</title>
        <authorList>
            <consortium name="The Broad Institute Genomics Platform"/>
            <consortium name="The Broad Institute Genome Sequencing Center for Infectious Disease"/>
            <person name="Wu L."/>
            <person name="Ma J."/>
        </authorList>
    </citation>
    <scope>NUCLEOTIDE SEQUENCE [LARGE SCALE GENOMIC DNA]</scope>
    <source>
        <strain evidence="2">JCM 31404</strain>
    </source>
</reference>
<organism evidence="1 2">
    <name type="scientific">Deinococcus seoulensis</name>
    <dbReference type="NCBI Taxonomy" id="1837379"/>
    <lineage>
        <taxon>Bacteria</taxon>
        <taxon>Thermotogati</taxon>
        <taxon>Deinococcota</taxon>
        <taxon>Deinococci</taxon>
        <taxon>Deinococcales</taxon>
        <taxon>Deinococcaceae</taxon>
        <taxon>Deinococcus</taxon>
    </lineage>
</organism>